<dbReference type="GO" id="GO:0005634">
    <property type="term" value="C:nucleus"/>
    <property type="evidence" value="ECO:0007669"/>
    <property type="project" value="UniProtKB-SubCell"/>
</dbReference>
<feature type="domain" description="C2H2-type" evidence="12">
    <location>
        <begin position="167"/>
        <end position="194"/>
    </location>
</feature>
<gene>
    <name evidence="13" type="ORF">CJOHNSTONI_LOCUS6262</name>
</gene>
<keyword evidence="10" id="KW-0539">Nucleus</keyword>
<sequence>MYYLFIVNGVSIANTKSETQLVSNEGDEAIQAAISNNDEIRTVPDDGNSIKKWFECKVCNKPFKWSCDLQRHKLMHGNERPFKCHVCNKTFKRPDDLKKHKLTHGNERTFKCAMCDEAFKQCRYLKDHIKIHTDIEKILKCNVCGKVLKCYSNLLRHKLMHGNVRPHKCHVCNKTFKGSSNLKRHNLTHGNVRLFECEMCDWKFTQKCNLNRHMKVHKSSDKKLYSTVSSSVISISDIIETEISIRGIITIAGL</sequence>
<evidence type="ECO:0000256" key="5">
    <source>
        <dbReference type="ARBA" id="ARBA00022771"/>
    </source>
</evidence>
<feature type="domain" description="C2H2-type" evidence="12">
    <location>
        <begin position="110"/>
        <end position="137"/>
    </location>
</feature>
<keyword evidence="9" id="KW-0804">Transcription</keyword>
<evidence type="ECO:0000256" key="3">
    <source>
        <dbReference type="ARBA" id="ARBA00022723"/>
    </source>
</evidence>
<dbReference type="EMBL" id="CAKAEH010001443">
    <property type="protein sequence ID" value="CAG9536329.1"/>
    <property type="molecule type" value="Genomic_DNA"/>
</dbReference>
<proteinExistence type="inferred from homology"/>
<keyword evidence="6" id="KW-0862">Zinc</keyword>
<reference evidence="13" key="1">
    <citation type="submission" date="2021-09" db="EMBL/GenBank/DDBJ databases">
        <authorList>
            <consortium name="Pathogen Informatics"/>
        </authorList>
    </citation>
    <scope>NUCLEOTIDE SEQUENCE</scope>
</reference>
<evidence type="ECO:0000256" key="4">
    <source>
        <dbReference type="ARBA" id="ARBA00022737"/>
    </source>
</evidence>
<dbReference type="PANTHER" id="PTHR47772">
    <property type="entry name" value="ZINC FINGER PROTEIN 200"/>
    <property type="match status" value="1"/>
</dbReference>
<keyword evidence="4" id="KW-0677">Repeat</keyword>
<keyword evidence="3" id="KW-0479">Metal-binding</keyword>
<comment type="caution">
    <text evidence="13">The sequence shown here is derived from an EMBL/GenBank/DDBJ whole genome shotgun (WGS) entry which is preliminary data.</text>
</comment>
<dbReference type="GO" id="GO:0003677">
    <property type="term" value="F:DNA binding"/>
    <property type="evidence" value="ECO:0007669"/>
    <property type="project" value="UniProtKB-KW"/>
</dbReference>
<keyword evidence="14" id="KW-1185">Reference proteome</keyword>
<comment type="similarity">
    <text evidence="2">Belongs to the krueppel C2H2-type zinc-finger protein family.</text>
</comment>
<comment type="subcellular location">
    <subcellularLocation>
        <location evidence="1">Nucleus</location>
    </subcellularLocation>
</comment>
<dbReference type="InterPro" id="IPR050636">
    <property type="entry name" value="C2H2-ZF_domain-containing"/>
</dbReference>
<evidence type="ECO:0000256" key="7">
    <source>
        <dbReference type="ARBA" id="ARBA00023015"/>
    </source>
</evidence>
<evidence type="ECO:0000259" key="12">
    <source>
        <dbReference type="PROSITE" id="PS50157"/>
    </source>
</evidence>
<feature type="domain" description="C2H2-type" evidence="12">
    <location>
        <begin position="139"/>
        <end position="166"/>
    </location>
</feature>
<feature type="domain" description="C2H2-type" evidence="12">
    <location>
        <begin position="195"/>
        <end position="222"/>
    </location>
</feature>
<dbReference type="Proteomes" id="UP000746747">
    <property type="component" value="Unassembled WGS sequence"/>
</dbReference>
<dbReference type="FunFam" id="3.30.160.60:FF:000145">
    <property type="entry name" value="Zinc finger protein 574"/>
    <property type="match status" value="1"/>
</dbReference>
<dbReference type="FunFam" id="3.30.160.60:FF:001156">
    <property type="entry name" value="Zinc finger protein 407"/>
    <property type="match status" value="1"/>
</dbReference>
<feature type="domain" description="C2H2-type" evidence="12">
    <location>
        <begin position="54"/>
        <end position="81"/>
    </location>
</feature>
<evidence type="ECO:0000256" key="11">
    <source>
        <dbReference type="PROSITE-ProRule" id="PRU00042"/>
    </source>
</evidence>
<evidence type="ECO:0000256" key="2">
    <source>
        <dbReference type="ARBA" id="ARBA00006991"/>
    </source>
</evidence>
<dbReference type="InterPro" id="IPR036236">
    <property type="entry name" value="Znf_C2H2_sf"/>
</dbReference>
<evidence type="ECO:0000313" key="13">
    <source>
        <dbReference type="EMBL" id="CAG9536329.1"/>
    </source>
</evidence>
<dbReference type="FunFam" id="3.30.160.60:FF:000325">
    <property type="entry name" value="ZFP90 zinc finger protein"/>
    <property type="match status" value="1"/>
</dbReference>
<dbReference type="AlphaFoldDB" id="A0A8J2PUJ7"/>
<evidence type="ECO:0000256" key="1">
    <source>
        <dbReference type="ARBA" id="ARBA00004123"/>
    </source>
</evidence>
<dbReference type="SMART" id="SM00355">
    <property type="entry name" value="ZnF_C2H2"/>
    <property type="match status" value="6"/>
</dbReference>
<organism evidence="13 14">
    <name type="scientific">Cercopithifilaria johnstoni</name>
    <dbReference type="NCBI Taxonomy" id="2874296"/>
    <lineage>
        <taxon>Eukaryota</taxon>
        <taxon>Metazoa</taxon>
        <taxon>Ecdysozoa</taxon>
        <taxon>Nematoda</taxon>
        <taxon>Chromadorea</taxon>
        <taxon>Rhabditida</taxon>
        <taxon>Spirurina</taxon>
        <taxon>Spiruromorpha</taxon>
        <taxon>Filarioidea</taxon>
        <taxon>Onchocercidae</taxon>
        <taxon>Cercopithifilaria</taxon>
    </lineage>
</organism>
<protein>
    <recommendedName>
        <fullName evidence="12">C2H2-type domain-containing protein</fullName>
    </recommendedName>
</protein>
<keyword evidence="8" id="KW-0238">DNA-binding</keyword>
<dbReference type="PROSITE" id="PS50157">
    <property type="entry name" value="ZINC_FINGER_C2H2_2"/>
    <property type="match status" value="6"/>
</dbReference>
<keyword evidence="5 11" id="KW-0863">Zinc-finger</keyword>
<evidence type="ECO:0000256" key="8">
    <source>
        <dbReference type="ARBA" id="ARBA00023125"/>
    </source>
</evidence>
<name>A0A8J2PUJ7_9BILA</name>
<evidence type="ECO:0000256" key="9">
    <source>
        <dbReference type="ARBA" id="ARBA00023163"/>
    </source>
</evidence>
<keyword evidence="7" id="KW-0805">Transcription regulation</keyword>
<dbReference type="PANTHER" id="PTHR47772:SF15">
    <property type="entry name" value="REDUCED EXPRESSION 2-RELATED"/>
    <property type="match status" value="1"/>
</dbReference>
<dbReference type="GO" id="GO:0008270">
    <property type="term" value="F:zinc ion binding"/>
    <property type="evidence" value="ECO:0007669"/>
    <property type="project" value="UniProtKB-KW"/>
</dbReference>
<dbReference type="Pfam" id="PF00096">
    <property type="entry name" value="zf-C2H2"/>
    <property type="match status" value="5"/>
</dbReference>
<evidence type="ECO:0000256" key="6">
    <source>
        <dbReference type="ARBA" id="ARBA00022833"/>
    </source>
</evidence>
<dbReference type="OrthoDB" id="9978265at2759"/>
<dbReference type="SUPFAM" id="SSF57667">
    <property type="entry name" value="beta-beta-alpha zinc fingers"/>
    <property type="match status" value="3"/>
</dbReference>
<dbReference type="Gene3D" id="3.30.160.60">
    <property type="entry name" value="Classic Zinc Finger"/>
    <property type="match status" value="6"/>
</dbReference>
<evidence type="ECO:0000256" key="10">
    <source>
        <dbReference type="ARBA" id="ARBA00023242"/>
    </source>
</evidence>
<evidence type="ECO:0000313" key="14">
    <source>
        <dbReference type="Proteomes" id="UP000746747"/>
    </source>
</evidence>
<feature type="domain" description="C2H2-type" evidence="12">
    <location>
        <begin position="82"/>
        <end position="109"/>
    </location>
</feature>
<dbReference type="PROSITE" id="PS00028">
    <property type="entry name" value="ZINC_FINGER_C2H2_1"/>
    <property type="match status" value="6"/>
</dbReference>
<dbReference type="InterPro" id="IPR013087">
    <property type="entry name" value="Znf_C2H2_type"/>
</dbReference>
<accession>A0A8J2PUJ7</accession>